<dbReference type="AlphaFoldDB" id="A0A218X5T3"/>
<evidence type="ECO:0000313" key="5">
    <source>
        <dbReference type="EMBL" id="OWM80585.1"/>
    </source>
</evidence>
<dbReference type="InterPro" id="IPR004087">
    <property type="entry name" value="KH_dom"/>
</dbReference>
<feature type="compositionally biased region" description="Polar residues" evidence="3">
    <location>
        <begin position="1"/>
        <end position="18"/>
    </location>
</feature>
<feature type="domain" description="K Homology" evidence="4">
    <location>
        <begin position="337"/>
        <end position="410"/>
    </location>
</feature>
<reference evidence="5" key="2">
    <citation type="submission" date="2017-06" db="EMBL/GenBank/DDBJ databases">
        <title>The pomegranate genome and the genomics of punicalagin biosynthesis.</title>
        <authorList>
            <person name="Xu C."/>
        </authorList>
    </citation>
    <scope>NUCLEOTIDE SEQUENCE [LARGE SCALE GENOMIC DNA]</scope>
    <source>
        <tissue evidence="5">Fresh leaf</tissue>
    </source>
</reference>
<protein>
    <submittedName>
        <fullName evidence="8 9">RNA-binding KH domain-containing protein RCF3-like</fullName>
    </submittedName>
</protein>
<name>A0A218X5T3_PUNGR</name>
<dbReference type="SMART" id="SM00322">
    <property type="entry name" value="KH"/>
    <property type="match status" value="5"/>
</dbReference>
<dbReference type="GeneID" id="116196537"/>
<dbReference type="Proteomes" id="UP000515151">
    <property type="component" value="Chromosome 1"/>
</dbReference>
<dbReference type="Pfam" id="PF00013">
    <property type="entry name" value="KH_1"/>
    <property type="match status" value="5"/>
</dbReference>
<feature type="region of interest" description="Disordered" evidence="3">
    <location>
        <begin position="102"/>
        <end position="144"/>
    </location>
</feature>
<sequence length="696" mass="74660">MAGSLTPSKRPSEGNFTEPNGKRKVQNSSTTTSPGKSSKSSPGSTIFRVLCPASEAYAIIGNNSSFILQIRQETGSNVLVEEAVPGCDERVIFITGADVESNVVSQQNQEGKRDEGNGNKGDEDMKENAEDGENKGDQSGEDCRAGVGGASLQKALLLVFEKLVEGQSTTEDNNGDANKSASFIFRLLVLSSQVGCLLGKAGSVIKQMTTDSGAEIRILPKDGLPPLASASDELVQIAGEVDAVRIALRSVSQQLIENATRDRETFLANPSSSSSHSSGNSLPKQESHHISKHYAAQRAASFGSRPRGIGDFHPHVPPLISRFHENGHQIRMKPSLDMLSFRLLCTSDRVGGIIGKGGAVVNAIQQETGCEIHAVEGPPDSGDRIIVISGPAHPEDRISAVQHALLRVQNRILRATPDNKDSSVMARILVASNQTGCLLGKGGSIIAEMMKSTGAYIRTLGKDQIPKCASEDEEVVQVNGEYDAVQDALLEITNRLKFQFFRDVFPSIDHPSNPALFDPVPPFPSFMKRELSPPPRIFGPSFHKFDPVGGPGDFHLHDDHPPFMRNIFRPGLPLHMPERRPWGREGLIDSGGPLGFPDFPGGPPRRLPGLVGGVGQAIITSTTIEVVVPSSVVPSIYGEDGWSLKRIRMISDAKVTIADPKPGATETAIVISGTPEQTHAAQSLIQAFVMLENEET</sequence>
<dbReference type="PROSITE" id="PS50084">
    <property type="entry name" value="KH_TYPE_1"/>
    <property type="match status" value="5"/>
</dbReference>
<evidence type="ECO:0000256" key="1">
    <source>
        <dbReference type="ARBA" id="ARBA00022737"/>
    </source>
</evidence>
<keyword evidence="1" id="KW-0677">Repeat</keyword>
<feature type="compositionally biased region" description="Low complexity" evidence="3">
    <location>
        <begin position="28"/>
        <end position="44"/>
    </location>
</feature>
<evidence type="ECO:0000313" key="8">
    <source>
        <dbReference type="RefSeq" id="XP_031382174.1"/>
    </source>
</evidence>
<evidence type="ECO:0000313" key="9">
    <source>
        <dbReference type="RefSeq" id="XP_031382182.1"/>
    </source>
</evidence>
<feature type="region of interest" description="Disordered" evidence="3">
    <location>
        <begin position="266"/>
        <end position="297"/>
    </location>
</feature>
<dbReference type="CDD" id="cd22459">
    <property type="entry name" value="KH-I_PEPPER_rpt1_like"/>
    <property type="match status" value="1"/>
</dbReference>
<keyword evidence="2" id="KW-0694">RNA-binding</keyword>
<keyword evidence="7" id="KW-1185">Reference proteome</keyword>
<feature type="region of interest" description="Disordered" evidence="3">
    <location>
        <begin position="1"/>
        <end position="44"/>
    </location>
</feature>
<gene>
    <name evidence="8 9 10" type="primary">LOC116196537</name>
    <name evidence="5" type="ORF">CDL15_Pgr006615</name>
</gene>
<dbReference type="InterPro" id="IPR036612">
    <property type="entry name" value="KH_dom_type_1_sf"/>
</dbReference>
<evidence type="ECO:0000259" key="4">
    <source>
        <dbReference type="SMART" id="SM00322"/>
    </source>
</evidence>
<evidence type="ECO:0000313" key="7">
    <source>
        <dbReference type="Proteomes" id="UP000515151"/>
    </source>
</evidence>
<feature type="compositionally biased region" description="Low complexity" evidence="3">
    <location>
        <begin position="271"/>
        <end position="281"/>
    </location>
</feature>
<dbReference type="EMBL" id="MTKT01002214">
    <property type="protein sequence ID" value="OWM80585.1"/>
    <property type="molecule type" value="Genomic_DNA"/>
</dbReference>
<reference evidence="6" key="1">
    <citation type="journal article" date="2017" name="Plant J.">
        <title>The pomegranate (Punica granatum L.) genome and the genomics of punicalagin biosynthesis.</title>
        <authorList>
            <person name="Qin G."/>
            <person name="Xu C."/>
            <person name="Ming R."/>
            <person name="Tang H."/>
            <person name="Guyot R."/>
            <person name="Kramer E.M."/>
            <person name="Hu Y."/>
            <person name="Yi X."/>
            <person name="Qi Y."/>
            <person name="Xu X."/>
            <person name="Gao Z."/>
            <person name="Pan H."/>
            <person name="Jian J."/>
            <person name="Tian Y."/>
            <person name="Yue Z."/>
            <person name="Xu Y."/>
        </authorList>
    </citation>
    <scope>NUCLEOTIDE SEQUENCE [LARGE SCALE GENOMIC DNA]</scope>
    <source>
        <strain evidence="6">cv. Dabenzi</strain>
    </source>
</reference>
<dbReference type="RefSeq" id="XP_031382174.1">
    <property type="nucleotide sequence ID" value="XM_031526314.1"/>
</dbReference>
<dbReference type="CDD" id="cd22460">
    <property type="entry name" value="KH-I_PEPPER_rpt2_like"/>
    <property type="match status" value="2"/>
</dbReference>
<reference evidence="8 9" key="4">
    <citation type="submission" date="2025-04" db="UniProtKB">
        <authorList>
            <consortium name="RefSeq"/>
        </authorList>
    </citation>
    <scope>IDENTIFICATION</scope>
    <source>
        <tissue evidence="8 9">Leaf</tissue>
    </source>
</reference>
<proteinExistence type="predicted"/>
<feature type="domain" description="K Homology" evidence="4">
    <location>
        <begin position="43"/>
        <end position="115"/>
    </location>
</feature>
<dbReference type="Gene3D" id="3.30.1370.10">
    <property type="entry name" value="K Homology domain, type 1"/>
    <property type="match status" value="1"/>
</dbReference>
<reference evidence="7" key="3">
    <citation type="journal article" date="2020" name="Plant Biotechnol. J.">
        <title>The pomegranate (Punica granatum L.) draft genome dissects genetic divergence between soft- and hard-seeded cultivars.</title>
        <authorList>
            <person name="Luo X."/>
            <person name="Li H."/>
            <person name="Wu Z."/>
            <person name="Yao W."/>
            <person name="Zhao P."/>
            <person name="Cao D."/>
            <person name="Yu H."/>
            <person name="Li K."/>
            <person name="Poudel K."/>
            <person name="Zhao D."/>
            <person name="Zhang F."/>
            <person name="Xia X."/>
            <person name="Chen L."/>
            <person name="Wang Q."/>
            <person name="Jing D."/>
            <person name="Cao S."/>
        </authorList>
    </citation>
    <scope>NUCLEOTIDE SEQUENCE [LARGE SCALE GENOMIC DNA]</scope>
</reference>
<feature type="compositionally biased region" description="Basic and acidic residues" evidence="3">
    <location>
        <begin position="110"/>
        <end position="144"/>
    </location>
</feature>
<dbReference type="SUPFAM" id="SSF54791">
    <property type="entry name" value="Eukaryotic type KH-domain (KH-domain type I)"/>
    <property type="match status" value="5"/>
</dbReference>
<dbReference type="Proteomes" id="UP000197138">
    <property type="component" value="Unassembled WGS sequence"/>
</dbReference>
<dbReference type="PANTHER" id="PTHR10288">
    <property type="entry name" value="KH DOMAIN CONTAINING RNA BINDING PROTEIN"/>
    <property type="match status" value="1"/>
</dbReference>
<dbReference type="RefSeq" id="XP_031382182.1">
    <property type="nucleotide sequence ID" value="XM_031526322.1"/>
</dbReference>
<evidence type="ECO:0000313" key="10">
    <source>
        <dbReference type="RefSeq" id="XP_031382190.1"/>
    </source>
</evidence>
<dbReference type="GO" id="GO:0003723">
    <property type="term" value="F:RNA binding"/>
    <property type="evidence" value="ECO:0007669"/>
    <property type="project" value="UniProtKB-UniRule"/>
</dbReference>
<evidence type="ECO:0000256" key="2">
    <source>
        <dbReference type="PROSITE-ProRule" id="PRU00117"/>
    </source>
</evidence>
<evidence type="ECO:0000313" key="6">
    <source>
        <dbReference type="Proteomes" id="UP000197138"/>
    </source>
</evidence>
<dbReference type="OrthoDB" id="442947at2759"/>
<dbReference type="InterPro" id="IPR004088">
    <property type="entry name" value="KH_dom_type_1"/>
</dbReference>
<evidence type="ECO:0000256" key="3">
    <source>
        <dbReference type="SAM" id="MobiDB-lite"/>
    </source>
</evidence>
<feature type="domain" description="K Homology" evidence="4">
    <location>
        <begin position="620"/>
        <end position="690"/>
    </location>
</feature>
<feature type="domain" description="K Homology" evidence="4">
    <location>
        <begin position="181"/>
        <end position="256"/>
    </location>
</feature>
<dbReference type="RefSeq" id="XP_031382190.1">
    <property type="nucleotide sequence ID" value="XM_031526330.1"/>
</dbReference>
<feature type="domain" description="K Homology" evidence="4">
    <location>
        <begin position="422"/>
        <end position="497"/>
    </location>
</feature>
<organism evidence="5 6">
    <name type="scientific">Punica granatum</name>
    <name type="common">Pomegranate</name>
    <dbReference type="NCBI Taxonomy" id="22663"/>
    <lineage>
        <taxon>Eukaryota</taxon>
        <taxon>Viridiplantae</taxon>
        <taxon>Streptophyta</taxon>
        <taxon>Embryophyta</taxon>
        <taxon>Tracheophyta</taxon>
        <taxon>Spermatophyta</taxon>
        <taxon>Magnoliopsida</taxon>
        <taxon>eudicotyledons</taxon>
        <taxon>Gunneridae</taxon>
        <taxon>Pentapetalae</taxon>
        <taxon>rosids</taxon>
        <taxon>malvids</taxon>
        <taxon>Myrtales</taxon>
        <taxon>Lythraceae</taxon>
        <taxon>Punica</taxon>
    </lineage>
</organism>
<accession>A0A218X5T3</accession>
<dbReference type="Gene3D" id="3.30.310.210">
    <property type="match status" value="3"/>
</dbReference>